<evidence type="ECO:0000313" key="1">
    <source>
        <dbReference type="EMBL" id="KAI3807789.1"/>
    </source>
</evidence>
<proteinExistence type="predicted"/>
<keyword evidence="2" id="KW-1185">Reference proteome</keyword>
<evidence type="ECO:0000313" key="2">
    <source>
        <dbReference type="Proteomes" id="UP001056120"/>
    </source>
</evidence>
<reference evidence="1 2" key="2">
    <citation type="journal article" date="2022" name="Mol. Ecol. Resour.">
        <title>The genomes of chicory, endive, great burdock and yacon provide insights into Asteraceae paleo-polyploidization history and plant inulin production.</title>
        <authorList>
            <person name="Fan W."/>
            <person name="Wang S."/>
            <person name="Wang H."/>
            <person name="Wang A."/>
            <person name="Jiang F."/>
            <person name="Liu H."/>
            <person name="Zhao H."/>
            <person name="Xu D."/>
            <person name="Zhang Y."/>
        </authorList>
    </citation>
    <scope>NUCLEOTIDE SEQUENCE [LARGE SCALE GENOMIC DNA]</scope>
    <source>
        <strain evidence="2">cv. Yunnan</strain>
        <tissue evidence="1">Leaves</tissue>
    </source>
</reference>
<comment type="caution">
    <text evidence="1">The sequence shown here is derived from an EMBL/GenBank/DDBJ whole genome shotgun (WGS) entry which is preliminary data.</text>
</comment>
<protein>
    <submittedName>
        <fullName evidence="1">Uncharacterized protein</fullName>
    </submittedName>
</protein>
<reference evidence="2" key="1">
    <citation type="journal article" date="2022" name="Mol. Ecol. Resour.">
        <title>The genomes of chicory, endive, great burdock and yacon provide insights into Asteraceae palaeo-polyploidization history and plant inulin production.</title>
        <authorList>
            <person name="Fan W."/>
            <person name="Wang S."/>
            <person name="Wang H."/>
            <person name="Wang A."/>
            <person name="Jiang F."/>
            <person name="Liu H."/>
            <person name="Zhao H."/>
            <person name="Xu D."/>
            <person name="Zhang Y."/>
        </authorList>
    </citation>
    <scope>NUCLEOTIDE SEQUENCE [LARGE SCALE GENOMIC DNA]</scope>
    <source>
        <strain evidence="2">cv. Yunnan</strain>
    </source>
</reference>
<gene>
    <name evidence="1" type="ORF">L1987_23723</name>
</gene>
<sequence>MEERGPPSTSIHDGDDYPLNPNHHYNHNLATNNLQNVRPGTYVIQVPRDSIYRTPPPENALLVERHRNAPTKKPSSGPIKYVLISLIILKIFLGIMLWIIFVVVKKDDPRFRIERVYVNTKGKTRQQKHEFNITLASKNPNAHTIILFDDHGKTSLSFKDKKFAKGKFPSSKQDPKNSKDVKLTITSFSNTKLPQEIRTSMNETSKRTQKHVEILLEFRVPVKMKIGILEVKSKTLSMLCHFKVNNLVKNSRILSQDCDYSTRV</sequence>
<organism evidence="1 2">
    <name type="scientific">Smallanthus sonchifolius</name>
    <dbReference type="NCBI Taxonomy" id="185202"/>
    <lineage>
        <taxon>Eukaryota</taxon>
        <taxon>Viridiplantae</taxon>
        <taxon>Streptophyta</taxon>
        <taxon>Embryophyta</taxon>
        <taxon>Tracheophyta</taxon>
        <taxon>Spermatophyta</taxon>
        <taxon>Magnoliopsida</taxon>
        <taxon>eudicotyledons</taxon>
        <taxon>Gunneridae</taxon>
        <taxon>Pentapetalae</taxon>
        <taxon>asterids</taxon>
        <taxon>campanulids</taxon>
        <taxon>Asterales</taxon>
        <taxon>Asteraceae</taxon>
        <taxon>Asteroideae</taxon>
        <taxon>Heliantheae alliance</taxon>
        <taxon>Millerieae</taxon>
        <taxon>Smallanthus</taxon>
    </lineage>
</organism>
<dbReference type="Proteomes" id="UP001056120">
    <property type="component" value="Linkage Group LG08"/>
</dbReference>
<dbReference type="EMBL" id="CM042025">
    <property type="protein sequence ID" value="KAI3807789.1"/>
    <property type="molecule type" value="Genomic_DNA"/>
</dbReference>
<accession>A0ACB9IHR9</accession>
<name>A0ACB9IHR9_9ASTR</name>